<comment type="cofactor">
    <cofactor evidence="11">
        <name>Zn(2+)</name>
        <dbReference type="ChEBI" id="CHEBI:29105"/>
    </cofactor>
    <text evidence="11">Binds 1 zinc ion per subunit.</text>
</comment>
<dbReference type="EnsemblMetazoa" id="XM_001602978">
    <property type="protein sequence ID" value="XP_001603028"/>
    <property type="gene ID" value="LOC100119215"/>
</dbReference>
<dbReference type="PANTHER" id="PTHR10309:SF0">
    <property type="entry name" value="MANNOSE-6-PHOSPHATE ISOMERASE"/>
    <property type="match status" value="1"/>
</dbReference>
<dbReference type="UniPathway" id="UPA00126">
    <property type="reaction ID" value="UER00423"/>
</dbReference>
<keyword evidence="7" id="KW-0413">Isomerase</keyword>
<evidence type="ECO:0000313" key="15">
    <source>
        <dbReference type="EnsemblMetazoa" id="XP_001603028"/>
    </source>
</evidence>
<comment type="similarity">
    <text evidence="3">Belongs to the mannose-6-phosphate isomerase type 1 family.</text>
</comment>
<keyword evidence="6 11" id="KW-0862">Zinc</keyword>
<evidence type="ECO:0000256" key="5">
    <source>
        <dbReference type="ARBA" id="ARBA00022723"/>
    </source>
</evidence>
<feature type="active site" evidence="10">
    <location>
        <position position="281"/>
    </location>
</feature>
<comment type="catalytic activity">
    <reaction evidence="1">
        <text>D-mannose 6-phosphate = D-fructose 6-phosphate</text>
        <dbReference type="Rhea" id="RHEA:12356"/>
        <dbReference type="ChEBI" id="CHEBI:58735"/>
        <dbReference type="ChEBI" id="CHEBI:61527"/>
        <dbReference type="EC" id="5.3.1.8"/>
    </reaction>
</comment>
<dbReference type="PANTHER" id="PTHR10309">
    <property type="entry name" value="MANNOSE-6-PHOSPHATE ISOMERASE"/>
    <property type="match status" value="1"/>
</dbReference>
<evidence type="ECO:0000256" key="6">
    <source>
        <dbReference type="ARBA" id="ARBA00022833"/>
    </source>
</evidence>
<dbReference type="KEGG" id="nvi:100119215"/>
<dbReference type="PROSITE" id="PS00966">
    <property type="entry name" value="PMI_I_2"/>
    <property type="match status" value="1"/>
</dbReference>
<dbReference type="SUPFAM" id="SSF51182">
    <property type="entry name" value="RmlC-like cupins"/>
    <property type="match status" value="1"/>
</dbReference>
<dbReference type="Gene3D" id="2.60.120.10">
    <property type="entry name" value="Jelly Rolls"/>
    <property type="match status" value="2"/>
</dbReference>
<comment type="pathway">
    <text evidence="2 12">Nucleotide-sugar biosynthesis; GDP-alpha-D-mannose biosynthesis; alpha-D-mannose 1-phosphate from D-fructose 6-phosphate: step 1/2.</text>
</comment>
<sequence>MELKCTVQNYDWGKQGIDSVVATLMQSSNPGFYPKEDVPYAELWMGTHPNGHSKLKNNDTPLDEYIQKNSHVLGNAVKKIFGTRLPFLFKILSIRKALSIQVHPNKEQAEELYRTHPEIYKDSNHKPELAVALSPFEALVGFRPISEIKNYLRSVPELRTAIGENKVVHLGCGDELSSRTALKNCFASLMAQEPEVVAQQLKKLHERLSNLDQATRQTLNANLFDQLYSDYPGDVGCFGIYLFNYISLQPGEAIYLGANEPHAYLYGDCVECMACSDNVVRAGLTPKMKDVETLVDMLSYICEPALSKRFQPSREDECTEVYRPPIKDFAVAKITIPPGRPSYEVIPRSTASILVIVNGKAEIPVSRILNRGSVIFIRSNESIQVKVLCGCHPMLMFQAFANVS</sequence>
<dbReference type="GO" id="GO:0004476">
    <property type="term" value="F:mannose-6-phosphate isomerase activity"/>
    <property type="evidence" value="ECO:0007669"/>
    <property type="project" value="UniProtKB-EC"/>
</dbReference>
<dbReference type="GO" id="GO:0005975">
    <property type="term" value="P:carbohydrate metabolic process"/>
    <property type="evidence" value="ECO:0007669"/>
    <property type="project" value="InterPro"/>
</dbReference>
<evidence type="ECO:0000256" key="1">
    <source>
        <dbReference type="ARBA" id="ARBA00000757"/>
    </source>
</evidence>
<dbReference type="EnsemblMetazoa" id="XM_032599227">
    <property type="protein sequence ID" value="XP_032455118"/>
    <property type="gene ID" value="LOC100119215"/>
</dbReference>
<evidence type="ECO:0000256" key="7">
    <source>
        <dbReference type="ARBA" id="ARBA00023235"/>
    </source>
</evidence>
<evidence type="ECO:0000256" key="2">
    <source>
        <dbReference type="ARBA" id="ARBA00004666"/>
    </source>
</evidence>
<dbReference type="GO" id="GO:0008270">
    <property type="term" value="F:zinc ion binding"/>
    <property type="evidence" value="ECO:0007669"/>
    <property type="project" value="InterPro"/>
</dbReference>
<dbReference type="EC" id="5.3.1.8" evidence="4"/>
<evidence type="ECO:0000256" key="9">
    <source>
        <dbReference type="ARBA" id="ARBA00030762"/>
    </source>
</evidence>
<evidence type="ECO:0000256" key="10">
    <source>
        <dbReference type="PIRSR" id="PIRSR001480-1"/>
    </source>
</evidence>
<dbReference type="Proteomes" id="UP000002358">
    <property type="component" value="Chromosome 4"/>
</dbReference>
<dbReference type="GO" id="GO:0005829">
    <property type="term" value="C:cytosol"/>
    <property type="evidence" value="ECO:0007669"/>
    <property type="project" value="TreeGrafter"/>
</dbReference>
<dbReference type="OrthoDB" id="6605218at2759"/>
<evidence type="ECO:0000259" key="13">
    <source>
        <dbReference type="Pfam" id="PF20511"/>
    </source>
</evidence>
<dbReference type="NCBIfam" id="TIGR00218">
    <property type="entry name" value="manA"/>
    <property type="match status" value="1"/>
</dbReference>
<dbReference type="PIRSF" id="PIRSF001480">
    <property type="entry name" value="Mannose-6-phosphate_isomerase"/>
    <property type="match status" value="1"/>
</dbReference>
<evidence type="ECO:0000256" key="12">
    <source>
        <dbReference type="RuleBase" id="RU004248"/>
    </source>
</evidence>
<evidence type="ECO:0000256" key="11">
    <source>
        <dbReference type="PIRSR" id="PIRSR001480-2"/>
    </source>
</evidence>
<dbReference type="InterPro" id="IPR046458">
    <property type="entry name" value="PMI_typeI_hel"/>
</dbReference>
<dbReference type="EnsemblMetazoa" id="XM_008213685">
    <property type="protein sequence ID" value="XP_008211907"/>
    <property type="gene ID" value="LOC100119215"/>
</dbReference>
<dbReference type="FunFam" id="2.60.120.10:FF:000044">
    <property type="entry name" value="Mannose-6-phosphate isomerase"/>
    <property type="match status" value="1"/>
</dbReference>
<dbReference type="CDD" id="cd07011">
    <property type="entry name" value="cupin_PMI_type_I_N"/>
    <property type="match status" value="1"/>
</dbReference>
<dbReference type="InterPro" id="IPR046457">
    <property type="entry name" value="PMI_typeI_cat"/>
</dbReference>
<keyword evidence="16" id="KW-1185">Reference proteome</keyword>
<dbReference type="InterPro" id="IPR011051">
    <property type="entry name" value="RmlC_Cupin_sf"/>
</dbReference>
<evidence type="ECO:0000313" key="16">
    <source>
        <dbReference type="Proteomes" id="UP000002358"/>
    </source>
</evidence>
<dbReference type="FunCoup" id="A0A7M7G516">
    <property type="interactions" value="1128"/>
</dbReference>
<dbReference type="PRINTS" id="PR00714">
    <property type="entry name" value="MAN6PISMRASE"/>
</dbReference>
<name>A0A7M7G516_NASVI</name>
<dbReference type="InterPro" id="IPR016305">
    <property type="entry name" value="Mannose-6-P_Isomerase"/>
</dbReference>
<gene>
    <name evidence="15" type="primary">100119215</name>
</gene>
<feature type="binding site" evidence="11">
    <location>
        <position position="103"/>
    </location>
    <ligand>
        <name>Zn(2+)</name>
        <dbReference type="ChEBI" id="CHEBI:29105"/>
    </ligand>
</feature>
<reference evidence="15" key="1">
    <citation type="submission" date="2021-01" db="UniProtKB">
        <authorList>
            <consortium name="EnsemblMetazoa"/>
        </authorList>
    </citation>
    <scope>IDENTIFICATION</scope>
</reference>
<evidence type="ECO:0000256" key="4">
    <source>
        <dbReference type="ARBA" id="ARBA00011956"/>
    </source>
</evidence>
<feature type="domain" description="Phosphomannose isomerase type I catalytic" evidence="13">
    <location>
        <begin position="2"/>
        <end position="144"/>
    </location>
</feature>
<organism evidence="15 16">
    <name type="scientific">Nasonia vitripennis</name>
    <name type="common">Parasitic wasp</name>
    <dbReference type="NCBI Taxonomy" id="7425"/>
    <lineage>
        <taxon>Eukaryota</taxon>
        <taxon>Metazoa</taxon>
        <taxon>Ecdysozoa</taxon>
        <taxon>Arthropoda</taxon>
        <taxon>Hexapoda</taxon>
        <taxon>Insecta</taxon>
        <taxon>Pterygota</taxon>
        <taxon>Neoptera</taxon>
        <taxon>Endopterygota</taxon>
        <taxon>Hymenoptera</taxon>
        <taxon>Apocrita</taxon>
        <taxon>Proctotrupomorpha</taxon>
        <taxon>Chalcidoidea</taxon>
        <taxon>Pteromalidae</taxon>
        <taxon>Pteromalinae</taxon>
        <taxon>Nasonia</taxon>
    </lineage>
</organism>
<evidence type="ECO:0000256" key="8">
    <source>
        <dbReference type="ARBA" id="ARBA00029741"/>
    </source>
</evidence>
<accession>A0A7M7G516</accession>
<dbReference type="Pfam" id="PF20512">
    <property type="entry name" value="PMI_typeI_hel"/>
    <property type="match status" value="1"/>
</dbReference>
<evidence type="ECO:0000259" key="14">
    <source>
        <dbReference type="Pfam" id="PF20512"/>
    </source>
</evidence>
<dbReference type="InterPro" id="IPR014710">
    <property type="entry name" value="RmlC-like_jellyroll"/>
</dbReference>
<dbReference type="PROSITE" id="PS00965">
    <property type="entry name" value="PMI_I_1"/>
    <property type="match status" value="1"/>
</dbReference>
<feature type="binding site" evidence="11">
    <location>
        <position position="128"/>
    </location>
    <ligand>
        <name>Zn(2+)</name>
        <dbReference type="ChEBI" id="CHEBI:29105"/>
    </ligand>
</feature>
<evidence type="ECO:0000256" key="3">
    <source>
        <dbReference type="ARBA" id="ARBA00010772"/>
    </source>
</evidence>
<dbReference type="AlphaFoldDB" id="A0A7M7G516"/>
<feature type="domain" description="Phosphomannose isomerase type I helical insertion" evidence="14">
    <location>
        <begin position="178"/>
        <end position="242"/>
    </location>
</feature>
<dbReference type="Gene3D" id="1.10.441.10">
    <property type="entry name" value="Phosphomannose Isomerase, domain 2"/>
    <property type="match status" value="1"/>
</dbReference>
<proteinExistence type="inferred from homology"/>
<feature type="binding site" evidence="11">
    <location>
        <position position="101"/>
    </location>
    <ligand>
        <name>Zn(2+)</name>
        <dbReference type="ChEBI" id="CHEBI:29105"/>
    </ligand>
</feature>
<dbReference type="InterPro" id="IPR001250">
    <property type="entry name" value="Man6P_Isoase-1"/>
</dbReference>
<dbReference type="OMA" id="DIGLFCG"/>
<dbReference type="Pfam" id="PF20511">
    <property type="entry name" value="PMI_typeI_cat"/>
    <property type="match status" value="1"/>
</dbReference>
<dbReference type="SMR" id="A0A7M7G516"/>
<keyword evidence="5 11" id="KW-0479">Metal-binding</keyword>
<dbReference type="InterPro" id="IPR018050">
    <property type="entry name" value="Pmannose_isomerase-type1_CS"/>
</dbReference>
<dbReference type="GO" id="GO:0009298">
    <property type="term" value="P:GDP-mannose biosynthetic process"/>
    <property type="evidence" value="ECO:0007669"/>
    <property type="project" value="UniProtKB-UniPathway"/>
</dbReference>
<protein>
    <recommendedName>
        <fullName evidence="4">mannose-6-phosphate isomerase</fullName>
        <ecNumber evidence="4">5.3.1.8</ecNumber>
    </recommendedName>
    <alternativeName>
        <fullName evidence="8">Phosphohexomutase</fullName>
    </alternativeName>
    <alternativeName>
        <fullName evidence="9">Phosphomannose isomerase</fullName>
    </alternativeName>
</protein>
<feature type="binding site" evidence="11">
    <location>
        <position position="262"/>
    </location>
    <ligand>
        <name>Zn(2+)</name>
        <dbReference type="ChEBI" id="CHEBI:29105"/>
    </ligand>
</feature>
<dbReference type="InParanoid" id="A0A7M7G516"/>